<accession>A0A164Y5V6</accession>
<dbReference type="Proteomes" id="UP000076722">
    <property type="component" value="Unassembled WGS sequence"/>
</dbReference>
<protein>
    <submittedName>
        <fullName evidence="1">Uncharacterized protein</fullName>
    </submittedName>
</protein>
<name>A0A164Y5V6_9AGAM</name>
<proteinExistence type="predicted"/>
<gene>
    <name evidence="1" type="ORF">SISNIDRAFT_482407</name>
</gene>
<evidence type="ECO:0000313" key="2">
    <source>
        <dbReference type="Proteomes" id="UP000076722"/>
    </source>
</evidence>
<keyword evidence="2" id="KW-1185">Reference proteome</keyword>
<organism evidence="1 2">
    <name type="scientific">Sistotremastrum niveocremeum HHB9708</name>
    <dbReference type="NCBI Taxonomy" id="1314777"/>
    <lineage>
        <taxon>Eukaryota</taxon>
        <taxon>Fungi</taxon>
        <taxon>Dikarya</taxon>
        <taxon>Basidiomycota</taxon>
        <taxon>Agaricomycotina</taxon>
        <taxon>Agaricomycetes</taxon>
        <taxon>Sistotremastrales</taxon>
        <taxon>Sistotremastraceae</taxon>
        <taxon>Sertulicium</taxon>
        <taxon>Sertulicium niveocremeum</taxon>
    </lineage>
</organism>
<evidence type="ECO:0000313" key="1">
    <source>
        <dbReference type="EMBL" id="KZS96608.1"/>
    </source>
</evidence>
<sequence length="239" mass="27737">MTRLNIAPVNSPMGQDYQLLPIQVRGDAVQWQRVKNLVTFNQTFTSPSLTPMSCLQEPEVPSNSAATAEQMARRDLKAIAAERSYGARNAQAFKEMADAVQERRPFQSSRGERVTRRVIMEQVTKDVEVKYNQEQQIHTRNRRTADRDDRQFIDADSWLIPDINDPNRFVQLSHHFSQLSLEDHFVPREELPLYVPLPGDGMFPIEELNFYIPQYISDVTNNLDHSQHRYTDYLNDQSL</sequence>
<dbReference type="EMBL" id="KV419398">
    <property type="protein sequence ID" value="KZS96608.1"/>
    <property type="molecule type" value="Genomic_DNA"/>
</dbReference>
<reference evidence="1 2" key="1">
    <citation type="journal article" date="2016" name="Mol. Biol. Evol.">
        <title>Comparative Genomics of Early-Diverging Mushroom-Forming Fungi Provides Insights into the Origins of Lignocellulose Decay Capabilities.</title>
        <authorList>
            <person name="Nagy L.G."/>
            <person name="Riley R."/>
            <person name="Tritt A."/>
            <person name="Adam C."/>
            <person name="Daum C."/>
            <person name="Floudas D."/>
            <person name="Sun H."/>
            <person name="Yadav J.S."/>
            <person name="Pangilinan J."/>
            <person name="Larsson K.H."/>
            <person name="Matsuura K."/>
            <person name="Barry K."/>
            <person name="Labutti K."/>
            <person name="Kuo R."/>
            <person name="Ohm R.A."/>
            <person name="Bhattacharya S.S."/>
            <person name="Shirouzu T."/>
            <person name="Yoshinaga Y."/>
            <person name="Martin F.M."/>
            <person name="Grigoriev I.V."/>
            <person name="Hibbett D.S."/>
        </authorList>
    </citation>
    <scope>NUCLEOTIDE SEQUENCE [LARGE SCALE GENOMIC DNA]</scope>
    <source>
        <strain evidence="1 2">HHB9708</strain>
    </source>
</reference>
<dbReference type="AlphaFoldDB" id="A0A164Y5V6"/>